<reference evidence="5 6" key="1">
    <citation type="journal article" date="2018" name="Sci. Data">
        <title>The draft genome sequence of cork oak.</title>
        <authorList>
            <person name="Ramos A.M."/>
            <person name="Usie A."/>
            <person name="Barbosa P."/>
            <person name="Barros P.M."/>
            <person name="Capote T."/>
            <person name="Chaves I."/>
            <person name="Simoes F."/>
            <person name="Abreu I."/>
            <person name="Carrasquinho I."/>
            <person name="Faro C."/>
            <person name="Guimaraes J.B."/>
            <person name="Mendonca D."/>
            <person name="Nobrega F."/>
            <person name="Rodrigues L."/>
            <person name="Saibo N.J.M."/>
            <person name="Varela M.C."/>
            <person name="Egas C."/>
            <person name="Matos J."/>
            <person name="Miguel C.M."/>
            <person name="Oliveira M.M."/>
            <person name="Ricardo C.P."/>
            <person name="Goncalves S."/>
        </authorList>
    </citation>
    <scope>NUCLEOTIDE SEQUENCE [LARGE SCALE GENOMIC DNA]</scope>
    <source>
        <strain evidence="6">cv. HL8</strain>
    </source>
</reference>
<dbReference type="PROSITE" id="PS51153">
    <property type="entry name" value="RPW8"/>
    <property type="match status" value="1"/>
</dbReference>
<name>A0AAW0LD21_QUESU</name>
<evidence type="ECO:0000256" key="3">
    <source>
        <dbReference type="SAM" id="SignalP"/>
    </source>
</evidence>
<dbReference type="GO" id="GO:0043531">
    <property type="term" value="F:ADP binding"/>
    <property type="evidence" value="ECO:0007669"/>
    <property type="project" value="InterPro"/>
</dbReference>
<dbReference type="GO" id="GO:0006952">
    <property type="term" value="P:defense response"/>
    <property type="evidence" value="ECO:0007669"/>
    <property type="project" value="UniProtKB-KW"/>
</dbReference>
<accession>A0AAW0LD21</accession>
<dbReference type="Gene3D" id="3.40.50.300">
    <property type="entry name" value="P-loop containing nucleotide triphosphate hydrolases"/>
    <property type="match status" value="1"/>
</dbReference>
<dbReference type="PANTHER" id="PTHR36766:SF3">
    <property type="entry name" value="RPW8 DOMAIN-CONTAINING PROTEIN"/>
    <property type="match status" value="1"/>
</dbReference>
<dbReference type="EMBL" id="PKMF04000122">
    <property type="protein sequence ID" value="KAK7848843.1"/>
    <property type="molecule type" value="Genomic_DNA"/>
</dbReference>
<keyword evidence="2" id="KW-0611">Plant defense</keyword>
<dbReference type="InterPro" id="IPR008808">
    <property type="entry name" value="Powdery_mildew-R_dom"/>
</dbReference>
<dbReference type="Pfam" id="PF00931">
    <property type="entry name" value="NB-ARC"/>
    <property type="match status" value="1"/>
</dbReference>
<dbReference type="InterPro" id="IPR027417">
    <property type="entry name" value="P-loop_NTPase"/>
</dbReference>
<proteinExistence type="inferred from homology"/>
<comment type="caution">
    <text evidence="5">The sequence shown here is derived from an EMBL/GenBank/DDBJ whole genome shotgun (WGS) entry which is preliminary data.</text>
</comment>
<evidence type="ECO:0000313" key="5">
    <source>
        <dbReference type="EMBL" id="KAK7848843.1"/>
    </source>
</evidence>
<feature type="signal peptide" evidence="3">
    <location>
        <begin position="1"/>
        <end position="15"/>
    </location>
</feature>
<protein>
    <submittedName>
        <fullName evidence="5">Disease resistance protein</fullName>
    </submittedName>
</protein>
<feature type="chain" id="PRO_5043530508" evidence="3">
    <location>
        <begin position="16"/>
        <end position="477"/>
    </location>
</feature>
<dbReference type="PANTHER" id="PTHR36766">
    <property type="entry name" value="PLANT BROAD-SPECTRUM MILDEW RESISTANCE PROTEIN RPW8"/>
    <property type="match status" value="1"/>
</dbReference>
<evidence type="ECO:0000313" key="6">
    <source>
        <dbReference type="Proteomes" id="UP000237347"/>
    </source>
</evidence>
<organism evidence="5 6">
    <name type="scientific">Quercus suber</name>
    <name type="common">Cork oak</name>
    <dbReference type="NCBI Taxonomy" id="58331"/>
    <lineage>
        <taxon>Eukaryota</taxon>
        <taxon>Viridiplantae</taxon>
        <taxon>Streptophyta</taxon>
        <taxon>Embryophyta</taxon>
        <taxon>Tracheophyta</taxon>
        <taxon>Spermatophyta</taxon>
        <taxon>Magnoliopsida</taxon>
        <taxon>eudicotyledons</taxon>
        <taxon>Gunneridae</taxon>
        <taxon>Pentapetalae</taxon>
        <taxon>rosids</taxon>
        <taxon>fabids</taxon>
        <taxon>Fagales</taxon>
        <taxon>Fagaceae</taxon>
        <taxon>Quercus</taxon>
    </lineage>
</organism>
<dbReference type="Pfam" id="PF05659">
    <property type="entry name" value="RPW8"/>
    <property type="match status" value="1"/>
</dbReference>
<dbReference type="AlphaFoldDB" id="A0AAW0LD21"/>
<dbReference type="Proteomes" id="UP000237347">
    <property type="component" value="Unassembled WGS sequence"/>
</dbReference>
<evidence type="ECO:0000256" key="2">
    <source>
        <dbReference type="ARBA" id="ARBA00022821"/>
    </source>
</evidence>
<dbReference type="Pfam" id="PF26130">
    <property type="entry name" value="PB1-like"/>
    <property type="match status" value="1"/>
</dbReference>
<gene>
    <name evidence="5" type="ORF">CFP56_004292</name>
</gene>
<evidence type="ECO:0000259" key="4">
    <source>
        <dbReference type="PROSITE" id="PS51153"/>
    </source>
</evidence>
<keyword evidence="3" id="KW-0732">Signal</keyword>
<dbReference type="InterPro" id="IPR058594">
    <property type="entry name" value="PB1-like_dom_pln"/>
</dbReference>
<sequence>MALIVAGPLLGVAFGQVFTSLRETVKDTVSKVCQFKPILERLQSTLDRLAPMVDQMVELSEKLDLPERETKRLKEHMEEGVKLVRKCLTVRWWNYVFKFKYSSKLKDLDDEIIRYCWLDLIAQCARNGLMTLENSQNMTRMLKILMNREIPRPVSCAVRERTEFTVGLDMTIRELKTLLLKEKVRLLLLTAPGGCGKTKLVEMLCQDEQIKGTSKYCLHIVEVIYGASTFKENILFVTVSKTPNVKVIVQNLFSHKGLQPKFEIQSEENAIDQLLQLLENIGPDPILLILDDVWQESLPEKFEFNIPNYKIIATSRIAFPRFKNFRYNLKPLNKKDAMTLFCHSAELQDESSNIPEKDIKKMDDEEVKFEVYYGGTFLWNPSLEYFNRKVEIVDKNPNRLSYFEIEGICEELGIDEPSRVHYLAPGGNLEQDLRLIEDDIDMVSMSKLNEGGPRDTIILYVESGHAPLAIEVPNEVG</sequence>
<evidence type="ECO:0000256" key="1">
    <source>
        <dbReference type="ARBA" id="ARBA00008894"/>
    </source>
</evidence>
<dbReference type="InterPro" id="IPR002182">
    <property type="entry name" value="NB-ARC"/>
</dbReference>
<keyword evidence="6" id="KW-1185">Reference proteome</keyword>
<dbReference type="SUPFAM" id="SSF52540">
    <property type="entry name" value="P-loop containing nucleoside triphosphate hydrolases"/>
    <property type="match status" value="1"/>
</dbReference>
<feature type="domain" description="RPW8" evidence="4">
    <location>
        <begin position="1"/>
        <end position="154"/>
    </location>
</feature>
<comment type="similarity">
    <text evidence="1">Belongs to the disease resistance NB-LRR family.</text>
</comment>